<proteinExistence type="predicted"/>
<evidence type="ECO:0000256" key="1">
    <source>
        <dbReference type="SAM" id="SignalP"/>
    </source>
</evidence>
<dbReference type="EMBL" id="JBHUEY010000001">
    <property type="protein sequence ID" value="MFD1782524.1"/>
    <property type="molecule type" value="Genomic_DNA"/>
</dbReference>
<gene>
    <name evidence="2" type="ORF">ACFSC0_03885</name>
</gene>
<sequence length="319" mass="33326">MRAILSAAMALGLAASMLSASPAAAQYGMDKKQPKNAATPEMPRCAQPLGRVAIQEPETRWWTELGLSNPEVLIKLFASRSNCLRVVDRNAGLAMRNQEADLAASGDLRRGSNVGRGQVAAADFFIIPDIANSDSDAGGNNFGALAGSLIGGRAGAIAGSIRTQRAQAQALVTLVDARTTEQLYVAEGVAQKTNVSIGGGVGGWGWSGFAALAGGGYSDTDIGKVISAAYYNAFVDLIGYLQNSAPTGEQASANAGIQAYSVTSSVVMRRQPNPQAPSVRSFQSGDMVYPTGQRNGIWWEVDDETGNRGWVTSPALSPR</sequence>
<comment type="caution">
    <text evidence="2">The sequence shown here is derived from an EMBL/GenBank/DDBJ whole genome shotgun (WGS) entry which is preliminary data.</text>
</comment>
<accession>A0ABW4MXT1</accession>
<dbReference type="RefSeq" id="WP_377280423.1">
    <property type="nucleotide sequence ID" value="NZ_JBHRSI010000001.1"/>
</dbReference>
<dbReference type="Gene3D" id="2.30.30.40">
    <property type="entry name" value="SH3 Domains"/>
    <property type="match status" value="1"/>
</dbReference>
<dbReference type="Proteomes" id="UP001597237">
    <property type="component" value="Unassembled WGS sequence"/>
</dbReference>
<feature type="chain" id="PRO_5045733149" evidence="1">
    <location>
        <begin position="26"/>
        <end position="319"/>
    </location>
</feature>
<organism evidence="2 3">
    <name type="scientific">Phenylobacterium terrae</name>
    <dbReference type="NCBI Taxonomy" id="2665495"/>
    <lineage>
        <taxon>Bacteria</taxon>
        <taxon>Pseudomonadati</taxon>
        <taxon>Pseudomonadota</taxon>
        <taxon>Alphaproteobacteria</taxon>
        <taxon>Caulobacterales</taxon>
        <taxon>Caulobacteraceae</taxon>
        <taxon>Phenylobacterium</taxon>
    </lineage>
</organism>
<dbReference type="InterPro" id="IPR005534">
    <property type="entry name" value="Curli_assmbl/transp-comp_CsgG"/>
</dbReference>
<evidence type="ECO:0000313" key="3">
    <source>
        <dbReference type="Proteomes" id="UP001597237"/>
    </source>
</evidence>
<keyword evidence="1" id="KW-0732">Signal</keyword>
<dbReference type="Pfam" id="PF06347">
    <property type="entry name" value="SH3_4"/>
    <property type="match status" value="1"/>
</dbReference>
<evidence type="ECO:0000313" key="2">
    <source>
        <dbReference type="EMBL" id="MFD1782524.1"/>
    </source>
</evidence>
<dbReference type="Pfam" id="PF03783">
    <property type="entry name" value="CsgG"/>
    <property type="match status" value="1"/>
</dbReference>
<name>A0ABW4MXT1_9CAUL</name>
<reference evidence="3" key="1">
    <citation type="journal article" date="2019" name="Int. J. Syst. Evol. Microbiol.">
        <title>The Global Catalogue of Microorganisms (GCM) 10K type strain sequencing project: providing services to taxonomists for standard genome sequencing and annotation.</title>
        <authorList>
            <consortium name="The Broad Institute Genomics Platform"/>
            <consortium name="The Broad Institute Genome Sequencing Center for Infectious Disease"/>
            <person name="Wu L."/>
            <person name="Ma J."/>
        </authorList>
    </citation>
    <scope>NUCLEOTIDE SEQUENCE [LARGE SCALE GENOMIC DNA]</scope>
    <source>
        <strain evidence="3">DFY28</strain>
    </source>
</reference>
<protein>
    <submittedName>
        <fullName evidence="2">CsgG/HfaB family protein</fullName>
    </submittedName>
</protein>
<dbReference type="InterPro" id="IPR010466">
    <property type="entry name" value="DUF1058"/>
</dbReference>
<feature type="signal peptide" evidence="1">
    <location>
        <begin position="1"/>
        <end position="25"/>
    </location>
</feature>
<keyword evidence="3" id="KW-1185">Reference proteome</keyword>